<dbReference type="AlphaFoldDB" id="A0A3B0V4G1"/>
<dbReference type="Pfam" id="PF21842">
    <property type="entry name" value="DUF6901"/>
    <property type="match status" value="1"/>
</dbReference>
<dbReference type="InterPro" id="IPR054196">
    <property type="entry name" value="DUF6901"/>
</dbReference>
<protein>
    <submittedName>
        <fullName evidence="1">Uncharacterized protein</fullName>
    </submittedName>
</protein>
<sequence>MDEIKIRYCFNLGQERHEVFDLQLDARSLEVINVPCRNLPAWTRLEFHQCLHCPLDGKAYPDCPVAVNLALVIGRFDHVSSHDKVDLEVITDERHVSQHTTVQRGISSLLGLLFAASGCPHTAYLKPMARFHLPLASKEDTIFRAAGMYFLAQYFLRKAGKKNDLELDGLKKIYANLHLINKKIAERVRSATQTDSSVNAVILLDMITHLMPFIIEDHLDEIRHLFTPYLLDP</sequence>
<reference evidence="1" key="1">
    <citation type="submission" date="2018-06" db="EMBL/GenBank/DDBJ databases">
        <authorList>
            <person name="Zhirakovskaya E."/>
        </authorList>
    </citation>
    <scope>NUCLEOTIDE SEQUENCE</scope>
</reference>
<proteinExistence type="predicted"/>
<dbReference type="EMBL" id="UOEY01000052">
    <property type="protein sequence ID" value="VAW37841.1"/>
    <property type="molecule type" value="Genomic_DNA"/>
</dbReference>
<name>A0A3B0V4G1_9ZZZZ</name>
<accession>A0A3B0V4G1</accession>
<gene>
    <name evidence="1" type="ORF">MNBD_DELTA04-1199</name>
</gene>
<evidence type="ECO:0000313" key="1">
    <source>
        <dbReference type="EMBL" id="VAW37841.1"/>
    </source>
</evidence>
<organism evidence="1">
    <name type="scientific">hydrothermal vent metagenome</name>
    <dbReference type="NCBI Taxonomy" id="652676"/>
    <lineage>
        <taxon>unclassified sequences</taxon>
        <taxon>metagenomes</taxon>
        <taxon>ecological metagenomes</taxon>
    </lineage>
</organism>